<dbReference type="Gene3D" id="3.80.10.10">
    <property type="entry name" value="Ribonuclease Inhibitor"/>
    <property type="match status" value="1"/>
</dbReference>
<dbReference type="InterPro" id="IPR032675">
    <property type="entry name" value="LRR_dom_sf"/>
</dbReference>
<dbReference type="AlphaFoldDB" id="A0A814INZ3"/>
<evidence type="ECO:0000313" key="2">
    <source>
        <dbReference type="Proteomes" id="UP000663855"/>
    </source>
</evidence>
<accession>A0A814INZ3</accession>
<evidence type="ECO:0008006" key="3">
    <source>
        <dbReference type="Google" id="ProtNLM"/>
    </source>
</evidence>
<dbReference type="EMBL" id="CAJNOV010000532">
    <property type="protein sequence ID" value="CAF1026991.1"/>
    <property type="molecule type" value="Genomic_DNA"/>
</dbReference>
<name>A0A814INZ3_9BILA</name>
<gene>
    <name evidence="1" type="ORF">CJN711_LOCUS3604</name>
</gene>
<proteinExistence type="predicted"/>
<dbReference type="Proteomes" id="UP000663855">
    <property type="component" value="Unassembled WGS sequence"/>
</dbReference>
<protein>
    <recommendedName>
        <fullName evidence="3">F-box domain-containing protein</fullName>
    </recommendedName>
</protein>
<comment type="caution">
    <text evidence="1">The sequence shown here is derived from an EMBL/GenBank/DDBJ whole genome shotgun (WGS) entry which is preliminary data.</text>
</comment>
<evidence type="ECO:0000313" key="1">
    <source>
        <dbReference type="EMBL" id="CAF1026991.1"/>
    </source>
</evidence>
<reference evidence="1" key="1">
    <citation type="submission" date="2021-02" db="EMBL/GenBank/DDBJ databases">
        <authorList>
            <person name="Nowell W R."/>
        </authorList>
    </citation>
    <scope>NUCLEOTIDE SEQUENCE</scope>
</reference>
<organism evidence="1 2">
    <name type="scientific">Rotaria magnacalcarata</name>
    <dbReference type="NCBI Taxonomy" id="392030"/>
    <lineage>
        <taxon>Eukaryota</taxon>
        <taxon>Metazoa</taxon>
        <taxon>Spiralia</taxon>
        <taxon>Gnathifera</taxon>
        <taxon>Rotifera</taxon>
        <taxon>Eurotatoria</taxon>
        <taxon>Bdelloidea</taxon>
        <taxon>Philodinida</taxon>
        <taxon>Philodinidae</taxon>
        <taxon>Rotaria</taxon>
    </lineage>
</organism>
<sequence>MTFLSCRRNSMALLKLYDLESLVIHQIPTPTDQDTSISNVKKNKQNEWKTDTSLSKTRFEDLPNELLLFIFQFLPIIRLQRAFYNLNSRLNTICYSQEFKLDLTSLKPEFDYYCSSTQPFVSQIYSLKLSDEYDRLQLFNRNIDISRFDHLRAITIRKVSTENLDQILSKLHLLTELSYLNIYDALIQSPHITTALFSIRSLKCLILYSCDPIVLNFTDNTICPWTKLEYLESNHFYMTNFLELIKYVGPNVKRMKIHIDYKRREDPASIDEQIINNLLSGDGGRFEIPISLNRLFMSFNYLSLTDYHLVLKLFPNLRHLAFSTSTFDMNFASATIWYEFITNNLLELEKFQFYTQVTGDAAQRCPAPGLVELFNENHDKWIKGPVIMNYNHALKPPTLEVYTYPQPTYNGKYYAELYGNETYISTKRNIMDIDDNAKVLRITLNDNNNEQLTLLNQNKMNYPKVTTIRLHSQMTEMARENDSINSLICTDLAMHFADLSKISGLDITVNQPTNFNFPSRTLVRRLLCIMPKISRLSLPYNYLLDLFKSPLVIHMLKQTVNCVWITFNSDPPLLQHINVVFDAFSTKLRYLYMIVDTAFPVDNFYAVLPSILDGKCTKLSLFSLRLSKLQSTPQTFSTEFKLWLKICLTIMIKNDQKRSSTIEFNIKDSEFTAAF</sequence>